<evidence type="ECO:0000313" key="8">
    <source>
        <dbReference type="RefSeq" id="XP_033765943.1"/>
    </source>
</evidence>
<accession>A0A8B8UQA6</accession>
<dbReference type="PANTHER" id="PTHR45686:SF4">
    <property type="entry name" value="ADP-RIBOSYLATION FACTOR GTPASE ACTIVATING PROTEIN 3, ISOFORM H"/>
    <property type="match status" value="1"/>
</dbReference>
<evidence type="ECO:0000256" key="5">
    <source>
        <dbReference type="PROSITE-ProRule" id="PRU00288"/>
    </source>
</evidence>
<evidence type="ECO:0000256" key="2">
    <source>
        <dbReference type="ARBA" id="ARBA00022723"/>
    </source>
</evidence>
<feature type="region of interest" description="Disordered" evidence="6">
    <location>
        <begin position="269"/>
        <end position="340"/>
    </location>
</feature>
<feature type="compositionally biased region" description="Polar residues" evidence="6">
    <location>
        <begin position="280"/>
        <end position="331"/>
    </location>
</feature>
<evidence type="ECO:0000256" key="6">
    <source>
        <dbReference type="SAM" id="MobiDB-lite"/>
    </source>
</evidence>
<feature type="domain" description="Arf-GAP" evidence="7">
    <location>
        <begin position="16"/>
        <end position="125"/>
    </location>
</feature>
<dbReference type="GO" id="GO:0000139">
    <property type="term" value="C:Golgi membrane"/>
    <property type="evidence" value="ECO:0007669"/>
    <property type="project" value="GOC"/>
</dbReference>
<evidence type="ECO:0000256" key="1">
    <source>
        <dbReference type="ARBA" id="ARBA00022468"/>
    </source>
</evidence>
<dbReference type="PANTHER" id="PTHR45686">
    <property type="entry name" value="ADP-RIBOSYLATION FACTOR GTPASE ACTIVATING PROTEIN 3, ISOFORM H-RELATED"/>
    <property type="match status" value="1"/>
</dbReference>
<feature type="region of interest" description="Disordered" evidence="6">
    <location>
        <begin position="437"/>
        <end position="459"/>
    </location>
</feature>
<reference evidence="8" key="2">
    <citation type="submission" date="2020-01" db="EMBL/GenBank/DDBJ databases">
        <title>Population-level Yeast Reference Genomes.</title>
        <authorList>
            <person name="Yue J.-X."/>
        </authorList>
    </citation>
    <scope>NUCLEOTIDE SEQUENCE</scope>
    <source>
        <strain evidence="8">CBS432</strain>
    </source>
</reference>
<sequence length="495" mass="55293">MSNDEGETFATEQTTQQVFQKLGSNMENRVCFDCGNKNPTWTSVPFGVMLCIQCSAVHRNMGVHITFVKSSTLDKWTINNLRRFKLGGNHKARDFFLKNNGKQLLNTANVDAKTKYTSPVAKKYKIHLDKKVQKDMELYPSELVLNGQDSADSPLDTDSDASRSTSKENSVDDFFSNWQKPNSNSNSSSKINVSAGPFAPNNNAISTTPKTTVTKTRSSILTASRKKPVLNSQDKKKHSILSSSRKPTRLTAKKVDKSQAEDLFDQFEKEAEQEKEDEFTNSSSSTKIRQNDYDSQFMNNSKGSNNNSIDDVNTQPDEFNDFLNDTSNSFDTTRKEQQDTLTPKFAKLGFGMTMNDANDLAKQQKESQKVAQGPRYTGRIAERYGTQKAISSDQLFGRGSFDEAANREAHDKLKTFDNATSISSSSYFGEDKEVDEFGNPINSSGSAAGNFDSRNPNSGFIDFNATADDELQMLRDVVEQGAEKLGSYLRDYLRK</sequence>
<feature type="compositionally biased region" description="Low complexity" evidence="6">
    <location>
        <begin position="176"/>
        <end position="194"/>
    </location>
</feature>
<dbReference type="SUPFAM" id="SSF57863">
    <property type="entry name" value="ArfGap/RecO-like zinc finger"/>
    <property type="match status" value="1"/>
</dbReference>
<dbReference type="GO" id="GO:0005096">
    <property type="term" value="F:GTPase activator activity"/>
    <property type="evidence" value="ECO:0007669"/>
    <property type="project" value="UniProtKB-KW"/>
</dbReference>
<dbReference type="Pfam" id="PF01412">
    <property type="entry name" value="ArfGap"/>
    <property type="match status" value="1"/>
</dbReference>
<dbReference type="PROSITE" id="PS50115">
    <property type="entry name" value="ARFGAP"/>
    <property type="match status" value="1"/>
</dbReference>
<proteinExistence type="predicted"/>
<feature type="region of interest" description="Disordered" evidence="6">
    <location>
        <begin position="146"/>
        <end position="257"/>
    </location>
</feature>
<dbReference type="VEuPathDB" id="FungiDB:SPAR_E02000"/>
<dbReference type="KEGG" id="spao:SPAR_E02000"/>
<feature type="compositionally biased region" description="Low complexity" evidence="6">
    <location>
        <begin position="207"/>
        <end position="216"/>
    </location>
</feature>
<keyword evidence="4" id="KW-0862">Zinc</keyword>
<dbReference type="InterPro" id="IPR037278">
    <property type="entry name" value="ARFGAP/RecO"/>
</dbReference>
<reference evidence="8" key="3">
    <citation type="submission" date="2025-07" db="EMBL/GenBank/DDBJ databases">
        <authorList>
            <consortium name="NCBI Genome Project"/>
        </authorList>
    </citation>
    <scope>NUCLEOTIDE SEQUENCE</scope>
    <source>
        <strain evidence="8">CBS432</strain>
    </source>
</reference>
<dbReference type="CDD" id="cd08831">
    <property type="entry name" value="ArfGap_ArfGap2_3_like"/>
    <property type="match status" value="1"/>
</dbReference>
<dbReference type="SMART" id="SM00105">
    <property type="entry name" value="ArfGap"/>
    <property type="match status" value="1"/>
</dbReference>
<name>A0A8B8UQA6_SACPA</name>
<organism evidence="8">
    <name type="scientific">Saccharomyces paradoxus</name>
    <name type="common">Yeast</name>
    <name type="synonym">Saccharomyces douglasii</name>
    <dbReference type="NCBI Taxonomy" id="27291"/>
    <lineage>
        <taxon>Eukaryota</taxon>
        <taxon>Fungi</taxon>
        <taxon>Dikarya</taxon>
        <taxon>Ascomycota</taxon>
        <taxon>Saccharomycotina</taxon>
        <taxon>Saccharomycetes</taxon>
        <taxon>Saccharomycetales</taxon>
        <taxon>Saccharomycetaceae</taxon>
        <taxon>Saccharomyces</taxon>
    </lineage>
</organism>
<dbReference type="Gene3D" id="1.10.220.150">
    <property type="entry name" value="Arf GTPase activating protein"/>
    <property type="match status" value="1"/>
</dbReference>
<keyword evidence="2" id="KW-0479">Metal-binding</keyword>
<dbReference type="GO" id="GO:0008270">
    <property type="term" value="F:zinc ion binding"/>
    <property type="evidence" value="ECO:0007669"/>
    <property type="project" value="UniProtKB-KW"/>
</dbReference>
<keyword evidence="3 5" id="KW-0863">Zinc-finger</keyword>
<reference evidence="8" key="4">
    <citation type="submission" date="2025-08" db="UniProtKB">
        <authorList>
            <consortium name="RefSeq"/>
        </authorList>
    </citation>
    <scope>IDENTIFICATION</scope>
    <source>
        <strain evidence="8">CBS432</strain>
    </source>
</reference>
<dbReference type="AlphaFoldDB" id="A0A8B8UQA6"/>
<dbReference type="RefSeq" id="XP_033765943.1">
    <property type="nucleotide sequence ID" value="XM_033910052.1"/>
</dbReference>
<dbReference type="InterPro" id="IPR001164">
    <property type="entry name" value="ArfGAP_dom"/>
</dbReference>
<dbReference type="PRINTS" id="PR00405">
    <property type="entry name" value="REVINTRACTNG"/>
</dbReference>
<dbReference type="OrthoDB" id="983479at2759"/>
<protein>
    <submittedName>
        <fullName evidence="8">ADP-ribosylation factor GTPase-activating protein</fullName>
    </submittedName>
</protein>
<evidence type="ECO:0000259" key="7">
    <source>
        <dbReference type="PROSITE" id="PS50115"/>
    </source>
</evidence>
<evidence type="ECO:0000256" key="4">
    <source>
        <dbReference type="ARBA" id="ARBA00022833"/>
    </source>
</evidence>
<dbReference type="GO" id="GO:0048205">
    <property type="term" value="P:COPI coating of Golgi vesicle"/>
    <property type="evidence" value="ECO:0007669"/>
    <property type="project" value="TreeGrafter"/>
</dbReference>
<reference evidence="8" key="1">
    <citation type="journal article" date="2017" name="Nat. Genet.">
        <title>Contrasting evolutionary genome dynamics between domesticated and wild yeasts.</title>
        <authorList>
            <person name="Yue J.X."/>
            <person name="Li J."/>
            <person name="Aigrain L."/>
            <person name="Hallin J."/>
            <person name="Persson K."/>
            <person name="Oliver K."/>
            <person name="Bergstrom A."/>
            <person name="Coupland P."/>
            <person name="Warringer J."/>
            <person name="Lagomarsino M.C."/>
            <person name="Fischer G."/>
            <person name="Durbin R."/>
            <person name="Liti G."/>
        </authorList>
    </citation>
    <scope>NUCLEOTIDE SEQUENCE</scope>
    <source>
        <strain evidence="8">CBS432</strain>
    </source>
</reference>
<feature type="compositionally biased region" description="Polar residues" evidence="6">
    <location>
        <begin position="440"/>
        <end position="458"/>
    </location>
</feature>
<evidence type="ECO:0000256" key="3">
    <source>
        <dbReference type="ARBA" id="ARBA00022771"/>
    </source>
</evidence>
<keyword evidence="1" id="KW-0343">GTPase activation</keyword>
<dbReference type="GeneID" id="54630185"/>
<dbReference type="InterPro" id="IPR038508">
    <property type="entry name" value="ArfGAP_dom_sf"/>
</dbReference>
<gene>
    <name evidence="8" type="primary">GLO3</name>
    <name evidence="8" type="ORF">SPAR_E02000</name>
</gene>